<dbReference type="PATRIC" id="fig|1230460.4.peg.935"/>
<dbReference type="AlphaFoldDB" id="L9WDK1"/>
<evidence type="ECO:0000313" key="2">
    <source>
        <dbReference type="EMBL" id="ELY47519.1"/>
    </source>
</evidence>
<gene>
    <name evidence="2" type="ORF">C495_04647</name>
</gene>
<keyword evidence="3" id="KW-1185">Reference proteome</keyword>
<sequence length="120" mass="13085">MKAQLHASHLTTTRAAMTERPPSPTLPASPALETDDDRVLATTSQLAARIEATVDCQLDEATLEAVLLELDRGGYVDWTTVTRDGEYRWDLTESPERIGAAVAAAVVERVHCWLASKPGR</sequence>
<reference evidence="2 3" key="1">
    <citation type="journal article" date="2014" name="PLoS Genet.">
        <title>Phylogenetically driven sequencing of extremely halophilic archaea reveals strategies for static and dynamic osmo-response.</title>
        <authorList>
            <person name="Becker E.A."/>
            <person name="Seitzer P.M."/>
            <person name="Tritt A."/>
            <person name="Larsen D."/>
            <person name="Krusor M."/>
            <person name="Yao A.I."/>
            <person name="Wu D."/>
            <person name="Madern D."/>
            <person name="Eisen J.A."/>
            <person name="Darling A.E."/>
            <person name="Facciotti M.T."/>
        </authorList>
    </citation>
    <scope>NUCLEOTIDE SEQUENCE [LARGE SCALE GENOMIC DNA]</scope>
    <source>
        <strain evidence="2 3">JCM 14089</strain>
    </source>
</reference>
<feature type="region of interest" description="Disordered" evidence="1">
    <location>
        <begin position="1"/>
        <end position="35"/>
    </location>
</feature>
<protein>
    <submittedName>
        <fullName evidence="2">Uncharacterized protein</fullName>
    </submittedName>
</protein>
<proteinExistence type="predicted"/>
<comment type="caution">
    <text evidence="2">The sequence shown here is derived from an EMBL/GenBank/DDBJ whole genome shotgun (WGS) entry which is preliminary data.</text>
</comment>
<accession>L9WDK1</accession>
<evidence type="ECO:0000256" key="1">
    <source>
        <dbReference type="SAM" id="MobiDB-lite"/>
    </source>
</evidence>
<dbReference type="Proteomes" id="UP000011661">
    <property type="component" value="Unassembled WGS sequence"/>
</dbReference>
<dbReference type="EMBL" id="AOHX01000026">
    <property type="protein sequence ID" value="ELY47519.1"/>
    <property type="molecule type" value="Genomic_DNA"/>
</dbReference>
<name>L9WDK1_9EURY</name>
<organism evidence="2 3">
    <name type="scientific">Natronorubrum sulfidifaciens JCM 14089</name>
    <dbReference type="NCBI Taxonomy" id="1230460"/>
    <lineage>
        <taxon>Archaea</taxon>
        <taxon>Methanobacteriati</taxon>
        <taxon>Methanobacteriota</taxon>
        <taxon>Stenosarchaea group</taxon>
        <taxon>Halobacteria</taxon>
        <taxon>Halobacteriales</taxon>
        <taxon>Natrialbaceae</taxon>
        <taxon>Natronorubrum</taxon>
    </lineage>
</organism>
<evidence type="ECO:0000313" key="3">
    <source>
        <dbReference type="Proteomes" id="UP000011661"/>
    </source>
</evidence>
<dbReference type="eggNOG" id="arCOG11851">
    <property type="taxonomic scope" value="Archaea"/>
</dbReference>